<reference evidence="5" key="1">
    <citation type="submission" date="2021-10" db="EMBL/GenBank/DDBJ databases">
        <title>Collection of gut derived symbiotic bacterial strains cultured from healthy donors.</title>
        <authorList>
            <person name="Lin H."/>
            <person name="Littmann E."/>
            <person name="Kohout C."/>
            <person name="Pamer E.G."/>
        </authorList>
    </citation>
    <scope>NUCLEOTIDE SEQUENCE</scope>
    <source>
        <strain evidence="5">DFI.1.167</strain>
    </source>
</reference>
<dbReference type="EMBL" id="JAJCQG010000061">
    <property type="protein sequence ID" value="MCB7282630.1"/>
    <property type="molecule type" value="Genomic_DNA"/>
</dbReference>
<sequence>MKCKFGEIATGFDYGMNAAAKPYDGQNKYIRITDIDEASSTYNNSSIVSPDGILSENYVVNEGDILLARTGASTGKSYLYRKSDGKLYYAGFLIRANVAEHNPYFVFSQLHTHRYWRWVSIMSARSGQPGINSLEYASFPIFTTTLKEENKISSLLSLIDERITTQNKIIEKLQSLIKGIAQNIVLRNKPNVRISQCLECCSSTLQESDVLEYGTYPVYGANGVVGFLDNYNTSNEAIYIIKDGSGVGAVSYVAGKCSATGTLNILQAKKGFSLRYLYYLLNIFNFEPYKTGMAIPHIYFKDYGKAQIFCPSYSEQLKYAKFLATIDDKLLTEQNVLINLSLQKQYLLRQMFI</sequence>
<dbReference type="EC" id="3.1.21.-" evidence="5"/>
<dbReference type="PANTHER" id="PTHR30408:SF12">
    <property type="entry name" value="TYPE I RESTRICTION ENZYME MJAVIII SPECIFICITY SUBUNIT"/>
    <property type="match status" value="1"/>
</dbReference>
<keyword evidence="5" id="KW-0255">Endonuclease</keyword>
<gene>
    <name evidence="5" type="ORF">LI282_16500</name>
</gene>
<evidence type="ECO:0000313" key="6">
    <source>
        <dbReference type="Proteomes" id="UP001199363"/>
    </source>
</evidence>
<dbReference type="Proteomes" id="UP001199363">
    <property type="component" value="Unassembled WGS sequence"/>
</dbReference>
<dbReference type="Pfam" id="PF01420">
    <property type="entry name" value="Methylase_S"/>
    <property type="match status" value="1"/>
</dbReference>
<dbReference type="InterPro" id="IPR044946">
    <property type="entry name" value="Restrct_endonuc_typeI_TRD_sf"/>
</dbReference>
<dbReference type="InterPro" id="IPR000055">
    <property type="entry name" value="Restrct_endonuc_typeI_TRD"/>
</dbReference>
<dbReference type="InterPro" id="IPR052021">
    <property type="entry name" value="Type-I_RS_S_subunit"/>
</dbReference>
<dbReference type="Gene3D" id="1.10.287.1120">
    <property type="entry name" value="Bipartite methylase S protein"/>
    <property type="match status" value="1"/>
</dbReference>
<dbReference type="RefSeq" id="WP_227198614.1">
    <property type="nucleotide sequence ID" value="NZ_JAJCOQ010000062.1"/>
</dbReference>
<evidence type="ECO:0000313" key="5">
    <source>
        <dbReference type="EMBL" id="MCB7282630.1"/>
    </source>
</evidence>
<evidence type="ECO:0000259" key="4">
    <source>
        <dbReference type="Pfam" id="PF01420"/>
    </source>
</evidence>
<evidence type="ECO:0000256" key="3">
    <source>
        <dbReference type="ARBA" id="ARBA00023125"/>
    </source>
</evidence>
<dbReference type="SUPFAM" id="SSF116734">
    <property type="entry name" value="DNA methylase specificity domain"/>
    <property type="match status" value="2"/>
</dbReference>
<keyword evidence="5" id="KW-0378">Hydrolase</keyword>
<dbReference type="Gene3D" id="3.90.220.20">
    <property type="entry name" value="DNA methylase specificity domains"/>
    <property type="match status" value="2"/>
</dbReference>
<organism evidence="5 6">
    <name type="scientific">Phocaeicola vulgatus</name>
    <name type="common">Bacteroides vulgatus</name>
    <dbReference type="NCBI Taxonomy" id="821"/>
    <lineage>
        <taxon>Bacteria</taxon>
        <taxon>Pseudomonadati</taxon>
        <taxon>Bacteroidota</taxon>
        <taxon>Bacteroidia</taxon>
        <taxon>Bacteroidales</taxon>
        <taxon>Bacteroidaceae</taxon>
        <taxon>Phocaeicola</taxon>
    </lineage>
</organism>
<dbReference type="AlphaFoldDB" id="A0AAW4UXK2"/>
<keyword evidence="3" id="KW-0238">DNA-binding</keyword>
<accession>A0AAW4UXK2</accession>
<feature type="domain" description="Type I restriction modification DNA specificity" evidence="4">
    <location>
        <begin position="204"/>
        <end position="335"/>
    </location>
</feature>
<protein>
    <submittedName>
        <fullName evidence="5">Restriction endonuclease subunit S</fullName>
        <ecNumber evidence="5">3.1.21.-</ecNumber>
    </submittedName>
</protein>
<proteinExistence type="inferred from homology"/>
<dbReference type="GO" id="GO:0004519">
    <property type="term" value="F:endonuclease activity"/>
    <property type="evidence" value="ECO:0007669"/>
    <property type="project" value="UniProtKB-KW"/>
</dbReference>
<evidence type="ECO:0000256" key="2">
    <source>
        <dbReference type="ARBA" id="ARBA00022747"/>
    </source>
</evidence>
<keyword evidence="5" id="KW-0540">Nuclease</keyword>
<evidence type="ECO:0000256" key="1">
    <source>
        <dbReference type="ARBA" id="ARBA00010923"/>
    </source>
</evidence>
<comment type="similarity">
    <text evidence="1">Belongs to the type-I restriction system S methylase family.</text>
</comment>
<dbReference type="GO" id="GO:0003677">
    <property type="term" value="F:DNA binding"/>
    <property type="evidence" value="ECO:0007669"/>
    <property type="project" value="UniProtKB-KW"/>
</dbReference>
<name>A0AAW4UXK2_PHOVU</name>
<dbReference type="GO" id="GO:0016787">
    <property type="term" value="F:hydrolase activity"/>
    <property type="evidence" value="ECO:0007669"/>
    <property type="project" value="UniProtKB-KW"/>
</dbReference>
<comment type="caution">
    <text evidence="5">The sequence shown here is derived from an EMBL/GenBank/DDBJ whole genome shotgun (WGS) entry which is preliminary data.</text>
</comment>
<keyword evidence="2" id="KW-0680">Restriction system</keyword>
<dbReference type="PANTHER" id="PTHR30408">
    <property type="entry name" value="TYPE-1 RESTRICTION ENZYME ECOKI SPECIFICITY PROTEIN"/>
    <property type="match status" value="1"/>
</dbReference>
<dbReference type="CDD" id="cd17521">
    <property type="entry name" value="RMtype1_S_Sau13435ORF2165P_TRD2-CR2_like"/>
    <property type="match status" value="1"/>
</dbReference>
<dbReference type="GO" id="GO:0009307">
    <property type="term" value="P:DNA restriction-modification system"/>
    <property type="evidence" value="ECO:0007669"/>
    <property type="project" value="UniProtKB-KW"/>
</dbReference>